<proteinExistence type="predicted"/>
<comment type="caution">
    <text evidence="1">The sequence shown here is derived from an EMBL/GenBank/DDBJ whole genome shotgun (WGS) entry which is preliminary data.</text>
</comment>
<keyword evidence="2" id="KW-1185">Reference proteome</keyword>
<accession>A0A068S702</accession>
<dbReference type="Proteomes" id="UP000027586">
    <property type="component" value="Unassembled WGS sequence"/>
</dbReference>
<sequence>MPFDMVMYLSRCICRVGSPYGGDILKAWAQPANAKHLLPRLVNTLWQYKELLLLNSEYLESDDSSSSSDNAQMPFVTEKTQSQKIIKYLLMVKEQKNWIVIMNVKPHVNETRRHVAQVSIPHIYWPR</sequence>
<dbReference type="AlphaFoldDB" id="A0A068S702"/>
<protein>
    <submittedName>
        <fullName evidence="1">Uncharacterized protein</fullName>
    </submittedName>
</protein>
<gene>
    <name evidence="1" type="ORF">LCOR_08915.1</name>
</gene>
<dbReference type="EMBL" id="CBTN010000052">
    <property type="protein sequence ID" value="CDH58034.1"/>
    <property type="molecule type" value="Genomic_DNA"/>
</dbReference>
<organism evidence="1 2">
    <name type="scientific">Lichtheimia corymbifera JMRC:FSU:9682</name>
    <dbReference type="NCBI Taxonomy" id="1263082"/>
    <lineage>
        <taxon>Eukaryota</taxon>
        <taxon>Fungi</taxon>
        <taxon>Fungi incertae sedis</taxon>
        <taxon>Mucoromycota</taxon>
        <taxon>Mucoromycotina</taxon>
        <taxon>Mucoromycetes</taxon>
        <taxon>Mucorales</taxon>
        <taxon>Lichtheimiaceae</taxon>
        <taxon>Lichtheimia</taxon>
    </lineage>
</organism>
<evidence type="ECO:0000313" key="2">
    <source>
        <dbReference type="Proteomes" id="UP000027586"/>
    </source>
</evidence>
<name>A0A068S702_9FUNG</name>
<reference evidence="1" key="1">
    <citation type="submission" date="2013-08" db="EMBL/GenBank/DDBJ databases">
        <title>Gene expansion shapes genome architecture in the human pathogen Lichtheimia corymbifera: an evolutionary genomics analysis in the ancient terrestrial Mucorales (Mucoromycotina).</title>
        <authorList>
            <person name="Schwartze V.U."/>
            <person name="Winter S."/>
            <person name="Shelest E."/>
            <person name="Marcet-Houben M."/>
            <person name="Horn F."/>
            <person name="Wehner S."/>
            <person name="Hoffmann K."/>
            <person name="Riege K."/>
            <person name="Sammeth M."/>
            <person name="Nowrousian M."/>
            <person name="Valiante V."/>
            <person name="Linde J."/>
            <person name="Jacobsen I.D."/>
            <person name="Marz M."/>
            <person name="Brakhage A.A."/>
            <person name="Gabaldon T."/>
            <person name="Bocker S."/>
            <person name="Voigt K."/>
        </authorList>
    </citation>
    <scope>NUCLEOTIDE SEQUENCE [LARGE SCALE GENOMIC DNA]</scope>
    <source>
        <strain evidence="1">FSU 9682</strain>
    </source>
</reference>
<evidence type="ECO:0000313" key="1">
    <source>
        <dbReference type="EMBL" id="CDH58034.1"/>
    </source>
</evidence>
<dbReference type="VEuPathDB" id="FungiDB:LCOR_08915.1"/>